<dbReference type="PANTHER" id="PTHR34193">
    <property type="entry name" value="OS11G0199801 PROTEIN"/>
    <property type="match status" value="1"/>
</dbReference>
<keyword evidence="4" id="KW-1185">Reference proteome</keyword>
<dbReference type="EMBL" id="JAUIZM010000008">
    <property type="protein sequence ID" value="KAK1371448.1"/>
    <property type="molecule type" value="Genomic_DNA"/>
</dbReference>
<evidence type="ECO:0000313" key="3">
    <source>
        <dbReference type="EMBL" id="KAK1371448.1"/>
    </source>
</evidence>
<feature type="compositionally biased region" description="Basic residues" evidence="1">
    <location>
        <begin position="90"/>
        <end position="99"/>
    </location>
</feature>
<evidence type="ECO:0000313" key="4">
    <source>
        <dbReference type="Proteomes" id="UP001237642"/>
    </source>
</evidence>
<accession>A0AAD8MGQ3</accession>
<proteinExistence type="predicted"/>
<dbReference type="PANTHER" id="PTHR34193:SF1">
    <property type="entry name" value="EXPRESSED PROTEIN"/>
    <property type="match status" value="1"/>
</dbReference>
<evidence type="ECO:0000313" key="2">
    <source>
        <dbReference type="EMBL" id="KAK1371445.1"/>
    </source>
</evidence>
<dbReference type="EMBL" id="JAUIZM010000008">
    <property type="protein sequence ID" value="KAK1371445.1"/>
    <property type="molecule type" value="Genomic_DNA"/>
</dbReference>
<comment type="caution">
    <text evidence="3">The sequence shown here is derived from an EMBL/GenBank/DDBJ whole genome shotgun (WGS) entry which is preliminary data.</text>
</comment>
<protein>
    <submittedName>
        <fullName evidence="3">Uncharacterized protein</fullName>
    </submittedName>
</protein>
<reference evidence="3" key="2">
    <citation type="submission" date="2023-05" db="EMBL/GenBank/DDBJ databases">
        <authorList>
            <person name="Schelkunov M.I."/>
        </authorList>
    </citation>
    <scope>NUCLEOTIDE SEQUENCE</scope>
    <source>
        <strain evidence="3">Hsosn_3</strain>
        <tissue evidence="3">Leaf</tissue>
    </source>
</reference>
<reference evidence="3" key="1">
    <citation type="submission" date="2023-02" db="EMBL/GenBank/DDBJ databases">
        <title>Genome of toxic invasive species Heracleum sosnowskyi carries increased number of genes despite the absence of recent whole-genome duplications.</title>
        <authorList>
            <person name="Schelkunov M."/>
            <person name="Shtratnikova V."/>
            <person name="Makarenko M."/>
            <person name="Klepikova A."/>
            <person name="Omelchenko D."/>
            <person name="Novikova G."/>
            <person name="Obukhova E."/>
            <person name="Bogdanov V."/>
            <person name="Penin A."/>
            <person name="Logacheva M."/>
        </authorList>
    </citation>
    <scope>NUCLEOTIDE SEQUENCE</scope>
    <source>
        <strain evidence="3">Hsosn_3</strain>
        <tissue evidence="3">Leaf</tissue>
    </source>
</reference>
<gene>
    <name evidence="2" type="ORF">POM88_037537</name>
    <name evidence="3" type="ORF">POM88_037540</name>
</gene>
<organism evidence="3 4">
    <name type="scientific">Heracleum sosnowskyi</name>
    <dbReference type="NCBI Taxonomy" id="360622"/>
    <lineage>
        <taxon>Eukaryota</taxon>
        <taxon>Viridiplantae</taxon>
        <taxon>Streptophyta</taxon>
        <taxon>Embryophyta</taxon>
        <taxon>Tracheophyta</taxon>
        <taxon>Spermatophyta</taxon>
        <taxon>Magnoliopsida</taxon>
        <taxon>eudicotyledons</taxon>
        <taxon>Gunneridae</taxon>
        <taxon>Pentapetalae</taxon>
        <taxon>asterids</taxon>
        <taxon>campanulids</taxon>
        <taxon>Apiales</taxon>
        <taxon>Apiaceae</taxon>
        <taxon>Apioideae</taxon>
        <taxon>apioid superclade</taxon>
        <taxon>Tordylieae</taxon>
        <taxon>Tordyliinae</taxon>
        <taxon>Heracleum</taxon>
    </lineage>
</organism>
<feature type="compositionally biased region" description="Basic and acidic residues" evidence="1">
    <location>
        <begin position="76"/>
        <end position="89"/>
    </location>
</feature>
<name>A0AAD8MGQ3_9APIA</name>
<evidence type="ECO:0000256" key="1">
    <source>
        <dbReference type="SAM" id="MobiDB-lite"/>
    </source>
</evidence>
<dbReference type="Proteomes" id="UP001237642">
    <property type="component" value="Unassembled WGS sequence"/>
</dbReference>
<dbReference type="AlphaFoldDB" id="A0AAD8MGQ3"/>
<feature type="region of interest" description="Disordered" evidence="1">
    <location>
        <begin position="76"/>
        <end position="101"/>
    </location>
</feature>
<sequence length="140" mass="16392">MIDLQQETDRFDLSPSLQVFQVSSNDTGSRKQFNFWDRKETRKNAMQDGRKEPTEMAETSYELFLKDVVDDGRKIEVKQDTKKKSERNNKKSTLKRHSRSQSMNDEVFLLKMFFPSCLSCKKKTTTENHSKVSLMPSLDV</sequence>